<dbReference type="EMBL" id="JARRAF010000067">
    <property type="protein sequence ID" value="MDK2126931.1"/>
    <property type="molecule type" value="Genomic_DNA"/>
</dbReference>
<evidence type="ECO:0000313" key="4">
    <source>
        <dbReference type="EMBL" id="MDK2126931.1"/>
    </source>
</evidence>
<dbReference type="InterPro" id="IPR011206">
    <property type="entry name" value="Citrate_lyase_beta/mcl1/mcl2"/>
</dbReference>
<reference evidence="4" key="1">
    <citation type="submission" date="2023-03" db="EMBL/GenBank/DDBJ databases">
        <title>Chitinimonas shenzhenensis gen. nov., sp. nov., a novel member of family Burkholderiaceae isolated from activated sludge collected in Shen Zhen, China.</title>
        <authorList>
            <person name="Wang X."/>
        </authorList>
    </citation>
    <scope>NUCLEOTIDE SEQUENCE</scope>
    <source>
        <strain evidence="4">DQS-5</strain>
    </source>
</reference>
<evidence type="ECO:0000256" key="2">
    <source>
        <dbReference type="ARBA" id="ARBA00022723"/>
    </source>
</evidence>
<dbReference type="PANTHER" id="PTHR32308">
    <property type="entry name" value="LYASE BETA SUBUNIT, PUTATIVE (AFU_ORTHOLOGUE AFUA_4G13030)-RELATED"/>
    <property type="match status" value="1"/>
</dbReference>
<evidence type="ECO:0000256" key="3">
    <source>
        <dbReference type="ARBA" id="ARBA00022842"/>
    </source>
</evidence>
<dbReference type="Pfam" id="PF15617">
    <property type="entry name" value="C-C_Bond_Lyase"/>
    <property type="match status" value="1"/>
</dbReference>
<dbReference type="InterPro" id="IPR040442">
    <property type="entry name" value="Pyrv_kinase-like_dom_sf"/>
</dbReference>
<dbReference type="InterPro" id="IPR039480">
    <property type="entry name" value="C-C_Bond_Lyase-like"/>
</dbReference>
<comment type="caution">
    <text evidence="4">The sequence shown here is derived from an EMBL/GenBank/DDBJ whole genome shotgun (WGS) entry which is preliminary data.</text>
</comment>
<evidence type="ECO:0000313" key="5">
    <source>
        <dbReference type="Proteomes" id="UP001172778"/>
    </source>
</evidence>
<dbReference type="SUPFAM" id="SSF51621">
    <property type="entry name" value="Phosphoenolpyruvate/pyruvate domain"/>
    <property type="match status" value="1"/>
</dbReference>
<dbReference type="InterPro" id="IPR015813">
    <property type="entry name" value="Pyrv/PenolPyrv_kinase-like_dom"/>
</dbReference>
<keyword evidence="5" id="KW-1185">Reference proteome</keyword>
<protein>
    <submittedName>
        <fullName evidence="4">HpcH/HpaI aldolase/citrate lyase family protein</fullName>
    </submittedName>
</protein>
<keyword evidence="3" id="KW-0460">Magnesium</keyword>
<dbReference type="PANTHER" id="PTHR32308:SF10">
    <property type="entry name" value="CITRATE LYASE SUBUNIT BETA"/>
    <property type="match status" value="1"/>
</dbReference>
<accession>A0ABT7E3P4</accession>
<keyword evidence="4" id="KW-0456">Lyase</keyword>
<organism evidence="4 5">
    <name type="scientific">Parachitinimonas caeni</name>
    <dbReference type="NCBI Taxonomy" id="3031301"/>
    <lineage>
        <taxon>Bacteria</taxon>
        <taxon>Pseudomonadati</taxon>
        <taxon>Pseudomonadota</taxon>
        <taxon>Betaproteobacteria</taxon>
        <taxon>Neisseriales</taxon>
        <taxon>Chitinibacteraceae</taxon>
        <taxon>Parachitinimonas</taxon>
    </lineage>
</organism>
<evidence type="ECO:0000256" key="1">
    <source>
        <dbReference type="ARBA" id="ARBA00001946"/>
    </source>
</evidence>
<sequence length="343" mass="36951">MRNELLADNRYESDSDIAVVEPPGVTLPLAPRPLPTLSPHALGATLYMPATRPDLTEIIRGHKHPGLRSLVICLEDAIGEAEIGVALRNLEHCLQAIDQAGGRPDGSPLIFVRPRSCGMAALLAQWPLFQHVDGLVAPKLTLASLGHWQRAVEGTRLLLMPTLETREVFDPGAMVALRDAMLATLRERILALRIGGNDLMACLGLRRMPGLTAYQSPMGYVIAMLCGVMGSSGFALTAPVFEQLHAPGLLQQELELDIAHGLVGKTAIHPAQVPVIHAALQVSSADYDSAQAILCQSAPAVFQFNGAMCEPATHAQWARQIVQRAHWYGIRQPEPALALARTA</sequence>
<keyword evidence="2" id="KW-0479">Metal-binding</keyword>
<comment type="cofactor">
    <cofactor evidence="1">
        <name>Mg(2+)</name>
        <dbReference type="ChEBI" id="CHEBI:18420"/>
    </cofactor>
</comment>
<dbReference type="Gene3D" id="3.20.20.60">
    <property type="entry name" value="Phosphoenolpyruvate-binding domains"/>
    <property type="match status" value="1"/>
</dbReference>
<dbReference type="GO" id="GO:0016829">
    <property type="term" value="F:lyase activity"/>
    <property type="evidence" value="ECO:0007669"/>
    <property type="project" value="UniProtKB-KW"/>
</dbReference>
<proteinExistence type="predicted"/>
<dbReference type="PIRSF" id="PIRSF015582">
    <property type="entry name" value="Cit_lyase_B"/>
    <property type="match status" value="1"/>
</dbReference>
<name>A0ABT7E3P4_9NEIS</name>
<dbReference type="RefSeq" id="WP_284103254.1">
    <property type="nucleotide sequence ID" value="NZ_JARRAF010000067.1"/>
</dbReference>
<dbReference type="Proteomes" id="UP001172778">
    <property type="component" value="Unassembled WGS sequence"/>
</dbReference>
<gene>
    <name evidence="4" type="ORF">PZA18_23075</name>
</gene>